<evidence type="ECO:0000256" key="11">
    <source>
        <dbReference type="ARBA" id="ARBA00023136"/>
    </source>
</evidence>
<dbReference type="PANTHER" id="PTHR38674">
    <property type="entry name" value="ALKANE 1-MONOOXYGENASE 1"/>
    <property type="match status" value="1"/>
</dbReference>
<evidence type="ECO:0000256" key="2">
    <source>
        <dbReference type="ARBA" id="ARBA00010823"/>
    </source>
</evidence>
<comment type="caution">
    <text evidence="14">The sequence shown here is derived from an EMBL/GenBank/DDBJ whole genome shotgun (WGS) entry which is preliminary data.</text>
</comment>
<feature type="domain" description="Fatty acid desaturase" evidence="13">
    <location>
        <begin position="103"/>
        <end position="319"/>
    </location>
</feature>
<name>A0ABV8R7E2_9FLAO</name>
<keyword evidence="3" id="KW-1003">Cell membrane</keyword>
<feature type="transmembrane region" description="Helical" evidence="12">
    <location>
        <begin position="317"/>
        <end position="335"/>
    </location>
</feature>
<evidence type="ECO:0000313" key="14">
    <source>
        <dbReference type="EMBL" id="MFC4268321.1"/>
    </source>
</evidence>
<dbReference type="InterPro" id="IPR005804">
    <property type="entry name" value="FA_desaturase_dom"/>
</dbReference>
<evidence type="ECO:0000256" key="9">
    <source>
        <dbReference type="ARBA" id="ARBA00023004"/>
    </source>
</evidence>
<dbReference type="Proteomes" id="UP001595826">
    <property type="component" value="Unassembled WGS sequence"/>
</dbReference>
<proteinExistence type="inferred from homology"/>
<keyword evidence="10" id="KW-0503">Monooxygenase</keyword>
<keyword evidence="4" id="KW-0997">Cell inner membrane</keyword>
<feature type="transmembrane region" description="Helical" evidence="12">
    <location>
        <begin position="208"/>
        <end position="226"/>
    </location>
</feature>
<evidence type="ECO:0000256" key="12">
    <source>
        <dbReference type="SAM" id="Phobius"/>
    </source>
</evidence>
<dbReference type="Pfam" id="PF00487">
    <property type="entry name" value="FA_desaturase"/>
    <property type="match status" value="1"/>
</dbReference>
<dbReference type="RefSeq" id="WP_377408733.1">
    <property type="nucleotide sequence ID" value="NZ_JBHSCY010000001.1"/>
</dbReference>
<evidence type="ECO:0000256" key="7">
    <source>
        <dbReference type="ARBA" id="ARBA00022989"/>
    </source>
</evidence>
<feature type="transmembrane region" description="Helical" evidence="12">
    <location>
        <begin position="170"/>
        <end position="188"/>
    </location>
</feature>
<sequence length="344" mass="40420">MKALKYFSILILPIVVYISFTSKVWLTHLPAIVFFGLVPFLEFFIKPNKENFTKDEEKLEKENKLYTYLLYLTLPIQICFLIFFFYAIQEPNLTNGEITGRIFAMGIMCGVIGINVGHELGHRNNRFDEFIGEILLLTSLNTHFLPYHNGGHHYNVATPKDAATARKNEILFIFWIRSHFTSYFQAWSLENKRMKELGRSWFHHQNRMVIYTLCNIILLVSIYLIFGQFVLFAFLAAAISGIILLETVNYIEHYGLLRKQNEHGRYERVKRNHSWNSDHQVGQVLLFNLSRHSDHHYNGSKHYQLLKSLPESPQMPTGYPGMMLLSFFPPLWFWVMNKKLKQIS</sequence>
<feature type="transmembrane region" description="Helical" evidence="12">
    <location>
        <begin position="65"/>
        <end position="86"/>
    </location>
</feature>
<comment type="subcellular location">
    <subcellularLocation>
        <location evidence="1">Cell inner membrane</location>
        <topology evidence="1">Multi-pass membrane protein</topology>
    </subcellularLocation>
</comment>
<reference evidence="15" key="1">
    <citation type="journal article" date="2019" name="Int. J. Syst. Evol. Microbiol.">
        <title>The Global Catalogue of Microorganisms (GCM) 10K type strain sequencing project: providing services to taxonomists for standard genome sequencing and annotation.</title>
        <authorList>
            <consortium name="The Broad Institute Genomics Platform"/>
            <consortium name="The Broad Institute Genome Sequencing Center for Infectious Disease"/>
            <person name="Wu L."/>
            <person name="Ma J."/>
        </authorList>
    </citation>
    <scope>NUCLEOTIDE SEQUENCE [LARGE SCALE GENOMIC DNA]</scope>
    <source>
        <strain evidence="15">CECT 8655</strain>
    </source>
</reference>
<comment type="similarity">
    <text evidence="2">Belongs to the fatty acid desaturase type 1 family. AlkB subfamily.</text>
</comment>
<feature type="transmembrane region" description="Helical" evidence="12">
    <location>
        <begin position="7"/>
        <end position="22"/>
    </location>
</feature>
<protein>
    <submittedName>
        <fullName evidence="14">Alkane 1-monooxygenase</fullName>
    </submittedName>
</protein>
<organism evidence="14 15">
    <name type="scientific">Polaribacter marinivivus</name>
    <dbReference type="NCBI Taxonomy" id="1524260"/>
    <lineage>
        <taxon>Bacteria</taxon>
        <taxon>Pseudomonadati</taxon>
        <taxon>Bacteroidota</taxon>
        <taxon>Flavobacteriia</taxon>
        <taxon>Flavobacteriales</taxon>
        <taxon>Flavobacteriaceae</taxon>
    </lineage>
</organism>
<evidence type="ECO:0000256" key="8">
    <source>
        <dbReference type="ARBA" id="ARBA00023002"/>
    </source>
</evidence>
<keyword evidence="11 12" id="KW-0472">Membrane</keyword>
<evidence type="ECO:0000256" key="6">
    <source>
        <dbReference type="ARBA" id="ARBA00022723"/>
    </source>
</evidence>
<keyword evidence="15" id="KW-1185">Reference proteome</keyword>
<keyword evidence="5 12" id="KW-0812">Transmembrane</keyword>
<dbReference type="CDD" id="cd03512">
    <property type="entry name" value="Alkane-hydroxylase"/>
    <property type="match status" value="1"/>
</dbReference>
<feature type="transmembrane region" description="Helical" evidence="12">
    <location>
        <begin position="28"/>
        <end position="45"/>
    </location>
</feature>
<evidence type="ECO:0000256" key="3">
    <source>
        <dbReference type="ARBA" id="ARBA00022475"/>
    </source>
</evidence>
<evidence type="ECO:0000313" key="15">
    <source>
        <dbReference type="Proteomes" id="UP001595826"/>
    </source>
</evidence>
<evidence type="ECO:0000259" key="13">
    <source>
        <dbReference type="Pfam" id="PF00487"/>
    </source>
</evidence>
<dbReference type="InterPro" id="IPR033885">
    <property type="entry name" value="AlkB/XylM"/>
</dbReference>
<keyword evidence="6" id="KW-0479">Metal-binding</keyword>
<keyword evidence="9" id="KW-0408">Iron</keyword>
<evidence type="ECO:0000256" key="1">
    <source>
        <dbReference type="ARBA" id="ARBA00004429"/>
    </source>
</evidence>
<evidence type="ECO:0000256" key="5">
    <source>
        <dbReference type="ARBA" id="ARBA00022692"/>
    </source>
</evidence>
<evidence type="ECO:0000256" key="4">
    <source>
        <dbReference type="ARBA" id="ARBA00022519"/>
    </source>
</evidence>
<feature type="transmembrane region" description="Helical" evidence="12">
    <location>
        <begin position="231"/>
        <end position="251"/>
    </location>
</feature>
<keyword evidence="7 12" id="KW-1133">Transmembrane helix</keyword>
<feature type="transmembrane region" description="Helical" evidence="12">
    <location>
        <begin position="98"/>
        <end position="117"/>
    </location>
</feature>
<dbReference type="PANTHER" id="PTHR38674:SF1">
    <property type="entry name" value="ALKANE 1-MONOOXYGENASE 1"/>
    <property type="match status" value="1"/>
</dbReference>
<evidence type="ECO:0000256" key="10">
    <source>
        <dbReference type="ARBA" id="ARBA00023033"/>
    </source>
</evidence>
<dbReference type="EMBL" id="JBHSCY010000001">
    <property type="protein sequence ID" value="MFC4268321.1"/>
    <property type="molecule type" value="Genomic_DNA"/>
</dbReference>
<gene>
    <name evidence="14" type="ORF">ACFOWD_05330</name>
</gene>
<keyword evidence="8" id="KW-0560">Oxidoreductase</keyword>
<accession>A0ABV8R7E2</accession>